<keyword evidence="3" id="KW-0238">DNA-binding</keyword>
<keyword evidence="4" id="KW-0804">Transcription</keyword>
<dbReference type="Gene3D" id="1.10.10.10">
    <property type="entry name" value="Winged helix-like DNA-binding domain superfamily/Winged helix DNA-binding domain"/>
    <property type="match status" value="1"/>
</dbReference>
<dbReference type="AlphaFoldDB" id="A0A0D4BX37"/>
<dbReference type="PANTHER" id="PTHR34294:SF1">
    <property type="entry name" value="TRANSCRIPTIONAL REGULATOR LSRR"/>
    <property type="match status" value="1"/>
</dbReference>
<dbReference type="InterPro" id="IPR036388">
    <property type="entry name" value="WH-like_DNA-bd_sf"/>
</dbReference>
<evidence type="ECO:0000313" key="7">
    <source>
        <dbReference type="Proteomes" id="UP000061839"/>
    </source>
</evidence>
<dbReference type="KEGG" id="ari:UM93_04785"/>
<name>A0A0D4BX37_9MICC</name>
<dbReference type="Pfam" id="PF04198">
    <property type="entry name" value="Sugar-bind"/>
    <property type="match status" value="1"/>
</dbReference>
<evidence type="ECO:0000256" key="1">
    <source>
        <dbReference type="ARBA" id="ARBA00010466"/>
    </source>
</evidence>
<protein>
    <submittedName>
        <fullName evidence="6">Transcriptional regulator</fullName>
    </submittedName>
</protein>
<dbReference type="Proteomes" id="UP000061839">
    <property type="component" value="Chromosome"/>
</dbReference>
<dbReference type="OrthoDB" id="186585at2"/>
<keyword evidence="2" id="KW-0805">Transcription regulation</keyword>
<keyword evidence="7" id="KW-1185">Reference proteome</keyword>
<sequence length="328" mass="35924">MPRQQSLNNSDSLRAAQMYYLQDQTMDAIAHELHTSRSTVSRLLSAARNSGLVQIQIRSPRERTPELEREIRKRFGVDAHVVPVPDTLNEGEVLERVALQAARTITPLVDSNAIIGVAWGSTLSAVSRHLRQKSTHDCTIVQLNGAGNTRTSGITYASEILRRFGQAYSAKVEQFPVPAFFDRPETRVAMWQERSVQRVLRLQERMTMTVFGVGSTDADVPSHVYTGGYLDETDLDELAASSVVGDVATVFFRADGSDNGIALNARSSGPPLALLRNVRRRICVVSGVSKINGLRGALAAGLATELILDEATARRLVEDSATELPTNR</sequence>
<evidence type="ECO:0000256" key="2">
    <source>
        <dbReference type="ARBA" id="ARBA00023015"/>
    </source>
</evidence>
<reference evidence="6 7" key="1">
    <citation type="journal article" date="2015" name="Genome Announc.">
        <title>Complete Genome Sequencing of Protease-Producing Novel Arthrobacter sp. Strain IHBB 11108 Using PacBio Single-Molecule Real-Time Sequencing Technology.</title>
        <authorList>
            <person name="Kiran S."/>
            <person name="Swarnkar M.K."/>
            <person name="Pal M."/>
            <person name="Thakur R."/>
            <person name="Tewari R."/>
            <person name="Singh A.K."/>
            <person name="Gulati A."/>
        </authorList>
    </citation>
    <scope>NUCLEOTIDE SEQUENCE [LARGE SCALE GENOMIC DNA]</scope>
    <source>
        <strain evidence="6 7">IHBB 11108</strain>
    </source>
</reference>
<dbReference type="SUPFAM" id="SSF100950">
    <property type="entry name" value="NagB/RpiA/CoA transferase-like"/>
    <property type="match status" value="1"/>
</dbReference>
<comment type="similarity">
    <text evidence="1">Belongs to the SorC transcriptional regulatory family.</text>
</comment>
<dbReference type="InterPro" id="IPR051054">
    <property type="entry name" value="SorC_transcr_regulators"/>
</dbReference>
<evidence type="ECO:0000256" key="4">
    <source>
        <dbReference type="ARBA" id="ARBA00023163"/>
    </source>
</evidence>
<gene>
    <name evidence="6" type="ORF">UM93_04785</name>
</gene>
<dbReference type="STRING" id="1618207.UM93_04785"/>
<dbReference type="HOGENOM" id="CLU_054506_1_3_11"/>
<organism evidence="6 7">
    <name type="scientific">Psychromicrobium lacuslunae</name>
    <dbReference type="NCBI Taxonomy" id="1618207"/>
    <lineage>
        <taxon>Bacteria</taxon>
        <taxon>Bacillati</taxon>
        <taxon>Actinomycetota</taxon>
        <taxon>Actinomycetes</taxon>
        <taxon>Micrococcales</taxon>
        <taxon>Micrococcaceae</taxon>
        <taxon>Psychromicrobium</taxon>
    </lineage>
</organism>
<dbReference type="InterPro" id="IPR037171">
    <property type="entry name" value="NagB/RpiA_transferase-like"/>
</dbReference>
<dbReference type="RefSeq" id="WP_045074012.1">
    <property type="nucleotide sequence ID" value="NZ_CP011005.1"/>
</dbReference>
<dbReference type="Gene3D" id="3.40.50.1360">
    <property type="match status" value="1"/>
</dbReference>
<dbReference type="InterPro" id="IPR007324">
    <property type="entry name" value="Sugar-bd_dom_put"/>
</dbReference>
<dbReference type="PATRIC" id="fig|1618207.4.peg.973"/>
<proteinExistence type="inferred from homology"/>
<accession>A0A0D4BX37</accession>
<evidence type="ECO:0000313" key="6">
    <source>
        <dbReference type="EMBL" id="AJT40997.1"/>
    </source>
</evidence>
<feature type="domain" description="Sugar-binding" evidence="5">
    <location>
        <begin position="62"/>
        <end position="317"/>
    </location>
</feature>
<dbReference type="EMBL" id="CP011005">
    <property type="protein sequence ID" value="AJT40997.1"/>
    <property type="molecule type" value="Genomic_DNA"/>
</dbReference>
<evidence type="ECO:0000259" key="5">
    <source>
        <dbReference type="Pfam" id="PF04198"/>
    </source>
</evidence>
<dbReference type="GO" id="GO:0030246">
    <property type="term" value="F:carbohydrate binding"/>
    <property type="evidence" value="ECO:0007669"/>
    <property type="project" value="InterPro"/>
</dbReference>
<evidence type="ECO:0000256" key="3">
    <source>
        <dbReference type="ARBA" id="ARBA00023125"/>
    </source>
</evidence>
<dbReference type="GO" id="GO:0003677">
    <property type="term" value="F:DNA binding"/>
    <property type="evidence" value="ECO:0007669"/>
    <property type="project" value="UniProtKB-KW"/>
</dbReference>
<dbReference type="PANTHER" id="PTHR34294">
    <property type="entry name" value="TRANSCRIPTIONAL REGULATOR-RELATED"/>
    <property type="match status" value="1"/>
</dbReference>